<dbReference type="Proteomes" id="UP000292052">
    <property type="component" value="Unassembled WGS sequence"/>
</dbReference>
<dbReference type="PROSITE" id="PS50835">
    <property type="entry name" value="IG_LIKE"/>
    <property type="match status" value="1"/>
</dbReference>
<dbReference type="InterPro" id="IPR007110">
    <property type="entry name" value="Ig-like_dom"/>
</dbReference>
<dbReference type="InterPro" id="IPR013783">
    <property type="entry name" value="Ig-like_fold"/>
</dbReference>
<sequence length="90" mass="10124">VKQKYDVQVHDEYVIAGNTAVLKCKIPNYVTEYVMVTSWVQDETINIYPNTDIGGKYVVLSNGDLYISNAGPGDGYKNYGCRTVHRLTDM</sequence>
<keyword evidence="3" id="KW-1185">Reference proteome</keyword>
<dbReference type="AlphaFoldDB" id="A0A482V798"/>
<comment type="caution">
    <text evidence="2">The sequence shown here is derived from an EMBL/GenBank/DDBJ whole genome shotgun (WGS) entry which is preliminary data.</text>
</comment>
<organism evidence="2 3">
    <name type="scientific">Asbolus verrucosus</name>
    <name type="common">Desert ironclad beetle</name>
    <dbReference type="NCBI Taxonomy" id="1661398"/>
    <lineage>
        <taxon>Eukaryota</taxon>
        <taxon>Metazoa</taxon>
        <taxon>Ecdysozoa</taxon>
        <taxon>Arthropoda</taxon>
        <taxon>Hexapoda</taxon>
        <taxon>Insecta</taxon>
        <taxon>Pterygota</taxon>
        <taxon>Neoptera</taxon>
        <taxon>Endopterygota</taxon>
        <taxon>Coleoptera</taxon>
        <taxon>Polyphaga</taxon>
        <taxon>Cucujiformia</taxon>
        <taxon>Tenebrionidae</taxon>
        <taxon>Pimeliinae</taxon>
        <taxon>Asbolus</taxon>
    </lineage>
</organism>
<dbReference type="FunFam" id="2.60.40.10:FF:000310">
    <property type="entry name" value="Down syndrome cell adhesion molecule, isoform D"/>
    <property type="match status" value="1"/>
</dbReference>
<feature type="non-terminal residue" evidence="2">
    <location>
        <position position="1"/>
    </location>
</feature>
<feature type="non-terminal residue" evidence="2">
    <location>
        <position position="90"/>
    </location>
</feature>
<dbReference type="Gene3D" id="2.60.40.10">
    <property type="entry name" value="Immunoglobulins"/>
    <property type="match status" value="1"/>
</dbReference>
<gene>
    <name evidence="2" type="ORF">BDFB_012447</name>
</gene>
<name>A0A482V798_ASBVE</name>
<evidence type="ECO:0000259" key="1">
    <source>
        <dbReference type="PROSITE" id="PS50835"/>
    </source>
</evidence>
<proteinExistence type="predicted"/>
<evidence type="ECO:0000313" key="3">
    <source>
        <dbReference type="Proteomes" id="UP000292052"/>
    </source>
</evidence>
<dbReference type="SUPFAM" id="SSF48726">
    <property type="entry name" value="Immunoglobulin"/>
    <property type="match status" value="1"/>
</dbReference>
<dbReference type="OrthoDB" id="5969272at2759"/>
<protein>
    <recommendedName>
        <fullName evidence="1">Ig-like domain-containing protein</fullName>
    </recommendedName>
</protein>
<dbReference type="InterPro" id="IPR036179">
    <property type="entry name" value="Ig-like_dom_sf"/>
</dbReference>
<dbReference type="STRING" id="1661398.A0A482V798"/>
<reference evidence="2 3" key="1">
    <citation type="submission" date="2017-03" db="EMBL/GenBank/DDBJ databases">
        <title>Genome of the blue death feigning beetle - Asbolus verrucosus.</title>
        <authorList>
            <person name="Rider S.D."/>
        </authorList>
    </citation>
    <scope>NUCLEOTIDE SEQUENCE [LARGE SCALE GENOMIC DNA]</scope>
    <source>
        <strain evidence="2">Butters</strain>
        <tissue evidence="2">Head and leg muscle</tissue>
    </source>
</reference>
<evidence type="ECO:0000313" key="2">
    <source>
        <dbReference type="EMBL" id="RZB38745.1"/>
    </source>
</evidence>
<accession>A0A482V798</accession>
<feature type="domain" description="Ig-like" evidence="1">
    <location>
        <begin position="1"/>
        <end position="90"/>
    </location>
</feature>
<dbReference type="EMBL" id="QDEB01134117">
    <property type="protein sequence ID" value="RZB38745.1"/>
    <property type="molecule type" value="Genomic_DNA"/>
</dbReference>